<dbReference type="PANTHER" id="PTHR21364:SF2">
    <property type="entry name" value="GENERAL ODORANT-BINDING PROTEIN 19A"/>
    <property type="match status" value="1"/>
</dbReference>
<dbReference type="GO" id="GO:0035275">
    <property type="term" value="F:dibutyl phthalate binding"/>
    <property type="evidence" value="ECO:0007669"/>
    <property type="project" value="TreeGrafter"/>
</dbReference>
<sequence length="95" mass="10510">LIDAASEGQFSDDRKFKCFLGCMMGLSHSLKNGQYRAELAVRLADDVLPADIKDRARAVVEKCKDTAAGLTDECDMAFAIKKCSYETDPEIFLVQ</sequence>
<dbReference type="AlphaFoldDB" id="A0AAD8ACM4"/>
<comment type="caution">
    <text evidence="1">The sequence shown here is derived from an EMBL/GenBank/DDBJ whole genome shotgun (WGS) entry which is preliminary data.</text>
</comment>
<keyword evidence="2" id="KW-1185">Reference proteome</keyword>
<dbReference type="GO" id="GO:0042048">
    <property type="term" value="P:olfactory behavior"/>
    <property type="evidence" value="ECO:0007669"/>
    <property type="project" value="TreeGrafter"/>
</dbReference>
<accession>A0AAD8ACM4</accession>
<dbReference type="PANTHER" id="PTHR21364">
    <property type="entry name" value="GENERAL ODORANT-BINDING PROTEIN 19A"/>
    <property type="match status" value="1"/>
</dbReference>
<evidence type="ECO:0000313" key="2">
    <source>
        <dbReference type="Proteomes" id="UP001233999"/>
    </source>
</evidence>
<name>A0AAD8ACM4_DIPPU</name>
<reference evidence="1" key="1">
    <citation type="journal article" date="2023" name="IScience">
        <title>Live-bearing cockroach genome reveals convergent evolutionary mechanisms linked to viviparity in insects and beyond.</title>
        <authorList>
            <person name="Fouks B."/>
            <person name="Harrison M.C."/>
            <person name="Mikhailova A.A."/>
            <person name="Marchal E."/>
            <person name="English S."/>
            <person name="Carruthers M."/>
            <person name="Jennings E.C."/>
            <person name="Chiamaka E.L."/>
            <person name="Frigard R.A."/>
            <person name="Pippel M."/>
            <person name="Attardo G.M."/>
            <person name="Benoit J.B."/>
            <person name="Bornberg-Bauer E."/>
            <person name="Tobe S.S."/>
        </authorList>
    </citation>
    <scope>NUCLEOTIDE SEQUENCE</scope>
    <source>
        <strain evidence="1">Stay&amp;Tobe</strain>
    </source>
</reference>
<organism evidence="1 2">
    <name type="scientific">Diploptera punctata</name>
    <name type="common">Pacific beetle cockroach</name>
    <dbReference type="NCBI Taxonomy" id="6984"/>
    <lineage>
        <taxon>Eukaryota</taxon>
        <taxon>Metazoa</taxon>
        <taxon>Ecdysozoa</taxon>
        <taxon>Arthropoda</taxon>
        <taxon>Hexapoda</taxon>
        <taxon>Insecta</taxon>
        <taxon>Pterygota</taxon>
        <taxon>Neoptera</taxon>
        <taxon>Polyneoptera</taxon>
        <taxon>Dictyoptera</taxon>
        <taxon>Blattodea</taxon>
        <taxon>Blaberoidea</taxon>
        <taxon>Blaberidae</taxon>
        <taxon>Diplopterinae</taxon>
        <taxon>Diploptera</taxon>
    </lineage>
</organism>
<dbReference type="InterPro" id="IPR006170">
    <property type="entry name" value="PBP/GOBP"/>
</dbReference>
<dbReference type="CDD" id="cd23992">
    <property type="entry name" value="PBP_GOBP"/>
    <property type="match status" value="1"/>
</dbReference>
<dbReference type="GO" id="GO:0007608">
    <property type="term" value="P:sensory perception of smell"/>
    <property type="evidence" value="ECO:0007669"/>
    <property type="project" value="TreeGrafter"/>
</dbReference>
<dbReference type="SUPFAM" id="SSF47565">
    <property type="entry name" value="Insect pheromone/odorant-binding proteins"/>
    <property type="match status" value="1"/>
</dbReference>
<dbReference type="EMBL" id="JASPKZ010001977">
    <property type="protein sequence ID" value="KAJ9596619.1"/>
    <property type="molecule type" value="Genomic_DNA"/>
</dbReference>
<gene>
    <name evidence="1" type="ORF">L9F63_012316</name>
</gene>
<feature type="non-terminal residue" evidence="1">
    <location>
        <position position="1"/>
    </location>
</feature>
<dbReference type="GO" id="GO:0005576">
    <property type="term" value="C:extracellular region"/>
    <property type="evidence" value="ECO:0007669"/>
    <property type="project" value="TreeGrafter"/>
</dbReference>
<dbReference type="GO" id="GO:0005549">
    <property type="term" value="F:odorant binding"/>
    <property type="evidence" value="ECO:0007669"/>
    <property type="project" value="InterPro"/>
</dbReference>
<proteinExistence type="predicted"/>
<dbReference type="Proteomes" id="UP001233999">
    <property type="component" value="Unassembled WGS sequence"/>
</dbReference>
<dbReference type="Pfam" id="PF01395">
    <property type="entry name" value="PBP_GOBP"/>
    <property type="match status" value="1"/>
</dbReference>
<dbReference type="Gene3D" id="1.10.238.20">
    <property type="entry name" value="Pheromone/general odorant binding protein domain"/>
    <property type="match status" value="1"/>
</dbReference>
<protein>
    <submittedName>
        <fullName evidence="1">Uncharacterized protein</fullName>
    </submittedName>
</protein>
<evidence type="ECO:0000313" key="1">
    <source>
        <dbReference type="EMBL" id="KAJ9596619.1"/>
    </source>
</evidence>
<dbReference type="InterPro" id="IPR036728">
    <property type="entry name" value="PBP_GOBP_sf"/>
</dbReference>
<reference evidence="1" key="2">
    <citation type="submission" date="2023-05" db="EMBL/GenBank/DDBJ databases">
        <authorList>
            <person name="Fouks B."/>
        </authorList>
    </citation>
    <scope>NUCLEOTIDE SEQUENCE</scope>
    <source>
        <strain evidence="1">Stay&amp;Tobe</strain>
        <tissue evidence="1">Testes</tissue>
    </source>
</reference>